<proteinExistence type="predicted"/>
<accession>A0A8H3M0T6</accession>
<dbReference type="AlphaFoldDB" id="A0A8H3M0T6"/>
<organism evidence="1 2">
    <name type="scientific">Rhizophagus clarus</name>
    <dbReference type="NCBI Taxonomy" id="94130"/>
    <lineage>
        <taxon>Eukaryota</taxon>
        <taxon>Fungi</taxon>
        <taxon>Fungi incertae sedis</taxon>
        <taxon>Mucoromycota</taxon>
        <taxon>Glomeromycotina</taxon>
        <taxon>Glomeromycetes</taxon>
        <taxon>Glomerales</taxon>
        <taxon>Glomeraceae</taxon>
        <taxon>Rhizophagus</taxon>
    </lineage>
</organism>
<dbReference type="EMBL" id="BLAL01000274">
    <property type="protein sequence ID" value="GES98573.1"/>
    <property type="molecule type" value="Genomic_DNA"/>
</dbReference>
<reference evidence="1" key="1">
    <citation type="submission" date="2019-10" db="EMBL/GenBank/DDBJ databases">
        <title>Conservation and host-specific expression of non-tandemly repeated heterogenous ribosome RNA gene in arbuscular mycorrhizal fungi.</title>
        <authorList>
            <person name="Maeda T."/>
            <person name="Kobayashi Y."/>
            <person name="Nakagawa T."/>
            <person name="Ezawa T."/>
            <person name="Yamaguchi K."/>
            <person name="Bino T."/>
            <person name="Nishimoto Y."/>
            <person name="Shigenobu S."/>
            <person name="Kawaguchi M."/>
        </authorList>
    </citation>
    <scope>NUCLEOTIDE SEQUENCE</scope>
    <source>
        <strain evidence="1">HR1</strain>
    </source>
</reference>
<evidence type="ECO:0000313" key="2">
    <source>
        <dbReference type="Proteomes" id="UP000615446"/>
    </source>
</evidence>
<name>A0A8H3M0T6_9GLOM</name>
<dbReference type="OrthoDB" id="2444054at2759"/>
<sequence>MASINRKQCSKCYQRFDTTFFTSQTGRELETCVSCRKKPVILYKAHNSNSKNQLKHLHWNDIKKKLYDKIIEIGNNEYLENKENGILFSCILIMKNELLDKKPCNIAKQVAKLVKQAYYVSLQLLEYVHDADNQLKSAKLLLEEYSYEIILLNIEDKINMLGFEFYLTIRQSDGTNFALAYLLLDSIKKNNGIIGI</sequence>
<dbReference type="Proteomes" id="UP000615446">
    <property type="component" value="Unassembled WGS sequence"/>
</dbReference>
<gene>
    <name evidence="1" type="ORF">RCL2_002511100</name>
</gene>
<protein>
    <submittedName>
        <fullName evidence="1">Uncharacterized protein</fullName>
    </submittedName>
</protein>
<comment type="caution">
    <text evidence="1">The sequence shown here is derived from an EMBL/GenBank/DDBJ whole genome shotgun (WGS) entry which is preliminary data.</text>
</comment>
<evidence type="ECO:0000313" key="1">
    <source>
        <dbReference type="EMBL" id="GES98573.1"/>
    </source>
</evidence>